<keyword evidence="2" id="KW-0695">RNA-directed DNA polymerase</keyword>
<dbReference type="InterPro" id="IPR011989">
    <property type="entry name" value="ARM-like"/>
</dbReference>
<keyword evidence="2" id="KW-0548">Nucleotidyltransferase</keyword>
<dbReference type="RefSeq" id="WP_241040498.1">
    <property type="nucleotide sequence ID" value="NZ_BAAAJF010000014.1"/>
</dbReference>
<accession>A0ABS9TMS1</accession>
<dbReference type="PROSITE" id="PS50878">
    <property type="entry name" value="RT_POL"/>
    <property type="match status" value="1"/>
</dbReference>
<feature type="domain" description="Reverse transcriptase" evidence="1">
    <location>
        <begin position="48"/>
        <end position="255"/>
    </location>
</feature>
<evidence type="ECO:0000313" key="2">
    <source>
        <dbReference type="EMBL" id="MCH6169839.1"/>
    </source>
</evidence>
<dbReference type="GO" id="GO:0003964">
    <property type="term" value="F:RNA-directed DNA polymerase activity"/>
    <property type="evidence" value="ECO:0007669"/>
    <property type="project" value="UniProtKB-KW"/>
</dbReference>
<dbReference type="Proteomes" id="UP001299970">
    <property type="component" value="Unassembled WGS sequence"/>
</dbReference>
<keyword evidence="3" id="KW-1185">Reference proteome</keyword>
<evidence type="ECO:0000313" key="3">
    <source>
        <dbReference type="Proteomes" id="UP001299970"/>
    </source>
</evidence>
<dbReference type="InterPro" id="IPR000477">
    <property type="entry name" value="RT_dom"/>
</dbReference>
<keyword evidence="2" id="KW-0808">Transferase</keyword>
<sequence length="502" mass="56163">MLALSSRLLDELNLAEAAKAEAEWTPDLVPSQLVNAYAAANVEAVVDYVSEKGRTSLETAPADVIAASKWQYGRRPVAFLPLTERVLYRAVVATLADDLPFVPRGKEAYRSFQRRALIAQGATHVVTTDLANFYSSIPTDRLVSELVDRTGRWEPVEWLRDFWLHAADGSNGLPQVSQPSDLVAESYADELHRRLLRRNVRAWRWADDFRFAATSANDAYAALEIFDEEARKLGLTVNERKTRTQTIAEYGKSLDAGAERLQKITKEVAADLTDFNPYDDSIITPSEAQVQEGAAEAILEYWRKEKSTGQGRLDLLAQMELASLLRHSLSILEVLARPSAIEHCADILQSDPQLTPQVVRYLAALSEAEQGGVRSAARYIIENIPLNRWQRLWFLDLYSQANLAPVYDREVAIPWIESNLTDTSEVLRSSAVWALSMNWTLTQDQWNLVTGSATSLGTPWLSAGLLNSSGPIDQRDTLLSSDKLARGVYNWTKTWDPFPPPF</sequence>
<comment type="caution">
    <text evidence="2">The sequence shown here is derived from an EMBL/GenBank/DDBJ whole genome shotgun (WGS) entry which is preliminary data.</text>
</comment>
<name>A0ABS9TMS1_9PSEU</name>
<dbReference type="Pfam" id="PF00078">
    <property type="entry name" value="RVT_1"/>
    <property type="match status" value="1"/>
</dbReference>
<protein>
    <submittedName>
        <fullName evidence="2">RNA-directed DNA polymerase</fullName>
    </submittedName>
</protein>
<dbReference type="Gene3D" id="1.25.10.10">
    <property type="entry name" value="Leucine-rich Repeat Variant"/>
    <property type="match status" value="1"/>
</dbReference>
<dbReference type="EMBL" id="JAKXMK010000028">
    <property type="protein sequence ID" value="MCH6169839.1"/>
    <property type="molecule type" value="Genomic_DNA"/>
</dbReference>
<proteinExistence type="predicted"/>
<gene>
    <name evidence="2" type="ORF">MMF94_29415</name>
</gene>
<dbReference type="CDD" id="cd01646">
    <property type="entry name" value="RT_Bac_retron_I"/>
    <property type="match status" value="1"/>
</dbReference>
<organism evidence="2 3">
    <name type="scientific">Pseudonocardia alaniniphila</name>
    <dbReference type="NCBI Taxonomy" id="75291"/>
    <lineage>
        <taxon>Bacteria</taxon>
        <taxon>Bacillati</taxon>
        <taxon>Actinomycetota</taxon>
        <taxon>Actinomycetes</taxon>
        <taxon>Pseudonocardiales</taxon>
        <taxon>Pseudonocardiaceae</taxon>
        <taxon>Pseudonocardia</taxon>
    </lineage>
</organism>
<evidence type="ECO:0000259" key="1">
    <source>
        <dbReference type="PROSITE" id="PS50878"/>
    </source>
</evidence>
<reference evidence="2 3" key="1">
    <citation type="submission" date="2022-03" db="EMBL/GenBank/DDBJ databases">
        <title>Pseudonocardia alaer sp. nov., a novel actinomycete isolated from reed forest soil.</title>
        <authorList>
            <person name="Wang L."/>
        </authorList>
    </citation>
    <scope>NUCLEOTIDE SEQUENCE [LARGE SCALE GENOMIC DNA]</scope>
    <source>
        <strain evidence="2 3">Y-16303</strain>
    </source>
</reference>